<keyword evidence="3 9" id="KW-0547">Nucleotide-binding</keyword>
<comment type="subunit">
    <text evidence="11">G proteins are composed of 3 units; alpha, beta and gamma. The alpha chain contains the guanine nucleotide binding site.</text>
</comment>
<feature type="binding site" evidence="10">
    <location>
        <position position="47"/>
    </location>
    <ligand>
        <name>Mg(2+)</name>
        <dbReference type="ChEBI" id="CHEBI:18420"/>
    </ligand>
</feature>
<feature type="binding site" evidence="9">
    <location>
        <begin position="174"/>
        <end position="180"/>
    </location>
    <ligand>
        <name>GTP</name>
        <dbReference type="ChEBI" id="CHEBI:37565"/>
    </ligand>
</feature>
<dbReference type="InterPro" id="IPR011025">
    <property type="entry name" value="GproteinA_insert"/>
</dbReference>
<evidence type="ECO:0000256" key="10">
    <source>
        <dbReference type="PIRSR" id="PIRSR601019-2"/>
    </source>
</evidence>
<gene>
    <name evidence="13" type="primary">LOC117569002</name>
</gene>
<dbReference type="GO" id="GO:0003925">
    <property type="term" value="F:G protein activity"/>
    <property type="evidence" value="ECO:0007669"/>
    <property type="project" value="UniProtKB-ARBA"/>
</dbReference>
<comment type="similarity">
    <text evidence="1 11">Belongs to the G-alpha family. G(q) subfamily.</text>
</comment>
<keyword evidence="12" id="KW-1185">Reference proteome</keyword>
<evidence type="ECO:0000256" key="1">
    <source>
        <dbReference type="ARBA" id="ARBA00007976"/>
    </source>
</evidence>
<dbReference type="PRINTS" id="PR00442">
    <property type="entry name" value="GPROTEINAQ"/>
</dbReference>
<evidence type="ECO:0000256" key="3">
    <source>
        <dbReference type="ARBA" id="ARBA00022741"/>
    </source>
</evidence>
<organism evidence="12 13">
    <name type="scientific">Drosophila albomicans</name>
    <name type="common">Fruit fly</name>
    <dbReference type="NCBI Taxonomy" id="7291"/>
    <lineage>
        <taxon>Eukaryota</taxon>
        <taxon>Metazoa</taxon>
        <taxon>Ecdysozoa</taxon>
        <taxon>Arthropoda</taxon>
        <taxon>Hexapoda</taxon>
        <taxon>Insecta</taxon>
        <taxon>Pterygota</taxon>
        <taxon>Neoptera</taxon>
        <taxon>Endopterygota</taxon>
        <taxon>Diptera</taxon>
        <taxon>Brachycera</taxon>
        <taxon>Muscomorpha</taxon>
        <taxon>Ephydroidea</taxon>
        <taxon>Drosophilidae</taxon>
        <taxon>Drosophila</taxon>
    </lineage>
</organism>
<dbReference type="PRINTS" id="PR00318">
    <property type="entry name" value="GPROTEINA"/>
</dbReference>
<feature type="binding site" evidence="10">
    <location>
        <position position="180"/>
    </location>
    <ligand>
        <name>Mg(2+)</name>
        <dbReference type="ChEBI" id="CHEBI:18420"/>
    </ligand>
</feature>
<evidence type="ECO:0000313" key="12">
    <source>
        <dbReference type="Proteomes" id="UP000515160"/>
    </source>
</evidence>
<dbReference type="GO" id="GO:0001664">
    <property type="term" value="F:G protein-coupled receptor binding"/>
    <property type="evidence" value="ECO:0007669"/>
    <property type="project" value="UniProtKB-UniRule"/>
</dbReference>
<dbReference type="GO" id="GO:0005525">
    <property type="term" value="F:GTP binding"/>
    <property type="evidence" value="ECO:0007669"/>
    <property type="project" value="UniProtKB-UniRule"/>
</dbReference>
<dbReference type="GO" id="GO:0000902">
    <property type="term" value="P:cell morphogenesis"/>
    <property type="evidence" value="ECO:0007669"/>
    <property type="project" value="UniProtKB-ARBA"/>
</dbReference>
<feature type="binding site" evidence="9">
    <location>
        <begin position="43"/>
        <end position="48"/>
    </location>
    <ligand>
        <name>GTP</name>
        <dbReference type="ChEBI" id="CHEBI:37565"/>
    </ligand>
</feature>
<evidence type="ECO:0000256" key="4">
    <source>
        <dbReference type="ARBA" id="ARBA00022842"/>
    </source>
</evidence>
<evidence type="ECO:0000256" key="6">
    <source>
        <dbReference type="ARBA" id="ARBA00023139"/>
    </source>
</evidence>
<dbReference type="InterPro" id="IPR000654">
    <property type="entry name" value="Gprotein_alpha_Q"/>
</dbReference>
<keyword evidence="8" id="KW-0449">Lipoprotein</keyword>
<feature type="binding site" evidence="9">
    <location>
        <begin position="149"/>
        <end position="150"/>
    </location>
    <ligand>
        <name>GTP</name>
        <dbReference type="ChEBI" id="CHEBI:37565"/>
    </ligand>
</feature>
<evidence type="ECO:0000256" key="11">
    <source>
        <dbReference type="RuleBase" id="RU369122"/>
    </source>
</evidence>
<dbReference type="GO" id="GO:0005834">
    <property type="term" value="C:heterotrimeric G-protein complex"/>
    <property type="evidence" value="ECO:0007669"/>
    <property type="project" value="UniProtKB-UniRule"/>
</dbReference>
<dbReference type="GO" id="GO:0050793">
    <property type="term" value="P:regulation of developmental process"/>
    <property type="evidence" value="ECO:0007669"/>
    <property type="project" value="UniProtKB-ARBA"/>
</dbReference>
<keyword evidence="6" id="KW-0564">Palmitate</keyword>
<reference evidence="13" key="1">
    <citation type="submission" date="2025-08" db="UniProtKB">
        <authorList>
            <consortium name="RefSeq"/>
        </authorList>
    </citation>
    <scope>IDENTIFICATION</scope>
    <source>
        <strain evidence="13">15112-1751.03</strain>
        <tissue evidence="13">Whole Adult</tissue>
    </source>
</reference>
<evidence type="ECO:0000256" key="2">
    <source>
        <dbReference type="ARBA" id="ARBA00022723"/>
    </source>
</evidence>
<dbReference type="GO" id="GO:0007188">
    <property type="term" value="P:adenylate cyclase-modulating G protein-coupled receptor signaling pathway"/>
    <property type="evidence" value="ECO:0007669"/>
    <property type="project" value="TreeGrafter"/>
</dbReference>
<feature type="binding site" evidence="9">
    <location>
        <position position="327"/>
    </location>
    <ligand>
        <name>GTP</name>
        <dbReference type="ChEBI" id="CHEBI:37565"/>
    </ligand>
</feature>
<dbReference type="Pfam" id="PF00503">
    <property type="entry name" value="G-alpha"/>
    <property type="match status" value="1"/>
</dbReference>
<evidence type="ECO:0000256" key="8">
    <source>
        <dbReference type="ARBA" id="ARBA00023288"/>
    </source>
</evidence>
<sequence>MSCCLSEDQKESRRINKEIEKIIKADRKKMDYVIKLLLLGTGESGKTTFLKQMRIINGDKFSDEEKLSYTKNVYRNIFMAMQSMIKAMEELEIPYSDVENIDRAELISLIDCGTIETLKDPFLSAIKYLWKDFGIQKCYSRRKEYYLIDSAEYFLCEIERIEKTDYIPSEQDILRVRSATTGINQYDIEMDRFVLRMVDVGGQPAERKKWIHCFENVNLIIFLVSISEYDQNLPESENVNRLEESKALFKTIVNSHWFQKSAFVLFLNKIDQFEEQIKDQDKQLVKFYPLYGGPKGDSNAARDFIRSMFLSLNNDYERDLYCHYTCATDTSNITLVFAAVKDTIMRTLLETINL</sequence>
<dbReference type="AlphaFoldDB" id="A0A6P8WV74"/>
<dbReference type="RefSeq" id="XP_034105879.1">
    <property type="nucleotide sequence ID" value="XM_034249988.2"/>
</dbReference>
<keyword evidence="5 9" id="KW-0342">GTP-binding</keyword>
<dbReference type="CDD" id="cd00066">
    <property type="entry name" value="G-alpha"/>
    <property type="match status" value="1"/>
</dbReference>
<dbReference type="OrthoDB" id="5817230at2759"/>
<name>A0A6P8WV74_DROAB</name>
<keyword evidence="7 11" id="KW-0807">Transducer</keyword>
<dbReference type="FunFam" id="3.40.50.300:FF:000692">
    <property type="entry name" value="Guanine nucleotide-binding protein subunit alpha"/>
    <property type="match status" value="1"/>
</dbReference>
<protein>
    <recommendedName>
        <fullName evidence="11">Guanine nucleotide-binding protein subunit alpha</fullName>
    </recommendedName>
</protein>
<dbReference type="PROSITE" id="PS51882">
    <property type="entry name" value="G_ALPHA"/>
    <property type="match status" value="1"/>
</dbReference>
<dbReference type="Gene3D" id="3.40.50.300">
    <property type="entry name" value="P-loop containing nucleotide triphosphate hydrolases"/>
    <property type="match status" value="1"/>
</dbReference>
<keyword evidence="2 10" id="KW-0479">Metal-binding</keyword>
<evidence type="ECO:0000256" key="9">
    <source>
        <dbReference type="PIRSR" id="PIRSR601019-1"/>
    </source>
</evidence>
<dbReference type="SUPFAM" id="SSF47895">
    <property type="entry name" value="Transducin (alpha subunit), insertion domain"/>
    <property type="match status" value="1"/>
</dbReference>
<dbReference type="GO" id="GO:0030234">
    <property type="term" value="F:enzyme regulator activity"/>
    <property type="evidence" value="ECO:0007669"/>
    <property type="project" value="UniProtKB-ARBA"/>
</dbReference>
<keyword evidence="4 10" id="KW-0460">Magnesium</keyword>
<dbReference type="GeneID" id="117569002"/>
<dbReference type="SUPFAM" id="SSF52540">
    <property type="entry name" value="P-loop containing nucleoside triphosphate hydrolases"/>
    <property type="match status" value="1"/>
</dbReference>
<dbReference type="InterPro" id="IPR001019">
    <property type="entry name" value="Gprotein_alpha_su"/>
</dbReference>
<feature type="binding site" evidence="9">
    <location>
        <begin position="268"/>
        <end position="271"/>
    </location>
    <ligand>
        <name>GTP</name>
        <dbReference type="ChEBI" id="CHEBI:37565"/>
    </ligand>
</feature>
<evidence type="ECO:0000313" key="13">
    <source>
        <dbReference type="RefSeq" id="XP_034105879.1"/>
    </source>
</evidence>
<dbReference type="GO" id="GO:0005737">
    <property type="term" value="C:cytoplasm"/>
    <property type="evidence" value="ECO:0007669"/>
    <property type="project" value="TreeGrafter"/>
</dbReference>
<feature type="binding site" evidence="9">
    <location>
        <begin position="199"/>
        <end position="203"/>
    </location>
    <ligand>
        <name>GTP</name>
        <dbReference type="ChEBI" id="CHEBI:37565"/>
    </ligand>
</feature>
<dbReference type="FunFam" id="1.10.400.10:FF:000002">
    <property type="entry name" value="guanine nucleotide-binding protein G(Q) subunit alpha"/>
    <property type="match status" value="1"/>
</dbReference>
<dbReference type="GO" id="GO:0046872">
    <property type="term" value="F:metal ion binding"/>
    <property type="evidence" value="ECO:0007669"/>
    <property type="project" value="UniProtKB-UniRule"/>
</dbReference>
<evidence type="ECO:0000256" key="5">
    <source>
        <dbReference type="ARBA" id="ARBA00023134"/>
    </source>
</evidence>
<accession>A0A6P8WV74</accession>
<proteinExistence type="inferred from homology"/>
<dbReference type="InterPro" id="IPR027417">
    <property type="entry name" value="P-loop_NTPase"/>
</dbReference>
<evidence type="ECO:0000256" key="7">
    <source>
        <dbReference type="ARBA" id="ARBA00023224"/>
    </source>
</evidence>
<dbReference type="PANTHER" id="PTHR10218">
    <property type="entry name" value="GTP-BINDING PROTEIN ALPHA SUBUNIT"/>
    <property type="match status" value="1"/>
</dbReference>
<dbReference type="PANTHER" id="PTHR10218:SF329">
    <property type="entry name" value="GUANINE NUCLEOTIDE-BINDING PROTEIN G(Q) SUBUNIT ALPHA"/>
    <property type="match status" value="1"/>
</dbReference>
<dbReference type="SMART" id="SM00275">
    <property type="entry name" value="G_alpha"/>
    <property type="match status" value="1"/>
</dbReference>
<comment type="function">
    <text evidence="11">Guanine nucleotide-binding proteins (G proteins) are involved as modulators or transducers in various transmembrane signaling systems.</text>
</comment>
<dbReference type="GO" id="GO:0031683">
    <property type="term" value="F:G-protein beta/gamma-subunit complex binding"/>
    <property type="evidence" value="ECO:0007669"/>
    <property type="project" value="UniProtKB-UniRule"/>
</dbReference>
<dbReference type="Gene3D" id="1.10.400.10">
    <property type="entry name" value="GI Alpha 1, domain 2-like"/>
    <property type="match status" value="1"/>
</dbReference>
<dbReference type="Proteomes" id="UP000515160">
    <property type="component" value="Chromosome 3"/>
</dbReference>